<accession>A0AB38U5Z1</accession>
<keyword evidence="1" id="KW-0614">Plasmid</keyword>
<evidence type="ECO:0000313" key="2">
    <source>
        <dbReference type="Proteomes" id="UP001059745"/>
    </source>
</evidence>
<gene>
    <name evidence="1" type="ORF">NYZ96_35775</name>
</gene>
<evidence type="ECO:0000313" key="1">
    <source>
        <dbReference type="EMBL" id="UWX75393.1"/>
    </source>
</evidence>
<dbReference type="Proteomes" id="UP001059745">
    <property type="component" value="Plasmid unnamed2"/>
</dbReference>
<proteinExistence type="predicted"/>
<organism evidence="1 2">
    <name type="scientific">Burkholderia gladioli</name>
    <name type="common">Pseudomonas marginata</name>
    <name type="synonym">Phytomonas marginata</name>
    <dbReference type="NCBI Taxonomy" id="28095"/>
    <lineage>
        <taxon>Bacteria</taxon>
        <taxon>Pseudomonadati</taxon>
        <taxon>Pseudomonadota</taxon>
        <taxon>Betaproteobacteria</taxon>
        <taxon>Burkholderiales</taxon>
        <taxon>Burkholderiaceae</taxon>
        <taxon>Burkholderia</taxon>
    </lineage>
</organism>
<dbReference type="EMBL" id="CP104217">
    <property type="protein sequence ID" value="UWX75393.1"/>
    <property type="molecule type" value="Genomic_DNA"/>
</dbReference>
<geneLocation type="plasmid" evidence="1 2">
    <name>unnamed2</name>
</geneLocation>
<dbReference type="RefSeq" id="WP_123035901.1">
    <property type="nucleotide sequence ID" value="NZ_CP104217.1"/>
</dbReference>
<dbReference type="AlphaFoldDB" id="A0AB38U5Z1"/>
<protein>
    <submittedName>
        <fullName evidence="1">DUF2384 domain-containing protein</fullName>
    </submittedName>
</protein>
<name>A0AB38U5Z1_BURGA</name>
<sequence>MSTLAPAREPAAPACGPAPASFDAFLSALREPDTTAPVLSARRYVAALNIDLQTLADQAHVHRNTVARAPQSASVQQFLREAIRVIRAATDLSGDVQRALFWYRNEPLAVFDYQTAETLVSAGRADDVVRYVASLEAGAAG</sequence>
<reference evidence="1" key="1">
    <citation type="submission" date="2022-09" db="EMBL/GenBank/DDBJ databases">
        <title>Genomic of Burkholderia gladioli.</title>
        <authorList>
            <person name="Wu H."/>
        </authorList>
    </citation>
    <scope>NUCLEOTIDE SEQUENCE</scope>
    <source>
        <strain evidence="1">ZN-S4</strain>
        <plasmid evidence="1">unnamed2</plasmid>
    </source>
</reference>